<organism evidence="12 13">
    <name type="scientific">Crassostrea virginica</name>
    <name type="common">Eastern oyster</name>
    <dbReference type="NCBI Taxonomy" id="6565"/>
    <lineage>
        <taxon>Eukaryota</taxon>
        <taxon>Metazoa</taxon>
        <taxon>Spiralia</taxon>
        <taxon>Lophotrochozoa</taxon>
        <taxon>Mollusca</taxon>
        <taxon>Bivalvia</taxon>
        <taxon>Autobranchia</taxon>
        <taxon>Pteriomorphia</taxon>
        <taxon>Ostreida</taxon>
        <taxon>Ostreoidea</taxon>
        <taxon>Ostreidae</taxon>
        <taxon>Crassostrea</taxon>
    </lineage>
</organism>
<keyword evidence="7" id="KW-1133">Transmembrane helix</keyword>
<keyword evidence="12" id="KW-1185">Reference proteome</keyword>
<dbReference type="RefSeq" id="XP_022343059.1">
    <property type="nucleotide sequence ID" value="XM_022487351.1"/>
</dbReference>
<protein>
    <recommendedName>
        <fullName evidence="11">Hexosyltransferase</fullName>
        <ecNumber evidence="11">2.4.1.-</ecNumber>
    </recommendedName>
</protein>
<dbReference type="EC" id="2.4.1.-" evidence="11"/>
<name>A0A8B8ESV0_CRAVI</name>
<dbReference type="AlphaFoldDB" id="A0A8B8ESV0"/>
<evidence type="ECO:0000256" key="3">
    <source>
        <dbReference type="ARBA" id="ARBA00022676"/>
    </source>
</evidence>
<dbReference type="OrthoDB" id="6145110at2759"/>
<dbReference type="GO" id="GO:0006493">
    <property type="term" value="P:protein O-linked glycosylation"/>
    <property type="evidence" value="ECO:0007669"/>
    <property type="project" value="TreeGrafter"/>
</dbReference>
<evidence type="ECO:0000256" key="1">
    <source>
        <dbReference type="ARBA" id="ARBA00004323"/>
    </source>
</evidence>
<evidence type="ECO:0000256" key="11">
    <source>
        <dbReference type="RuleBase" id="RU363063"/>
    </source>
</evidence>
<dbReference type="GO" id="GO:0016758">
    <property type="term" value="F:hexosyltransferase activity"/>
    <property type="evidence" value="ECO:0007669"/>
    <property type="project" value="InterPro"/>
</dbReference>
<reference evidence="13 15" key="2">
    <citation type="submission" date="2025-04" db="UniProtKB">
        <authorList>
            <consortium name="RefSeq"/>
        </authorList>
    </citation>
    <scope>IDENTIFICATION</scope>
    <source>
        <tissue evidence="13 15">Whole sample</tissue>
    </source>
</reference>
<dbReference type="FunFam" id="3.90.550.50:FF:000001">
    <property type="entry name" value="Hexosyltransferase"/>
    <property type="match status" value="1"/>
</dbReference>
<dbReference type="KEGG" id="cvn:111136460"/>
<dbReference type="InterPro" id="IPR002659">
    <property type="entry name" value="Glyco_trans_31"/>
</dbReference>
<evidence type="ECO:0000313" key="12">
    <source>
        <dbReference type="Proteomes" id="UP000694844"/>
    </source>
</evidence>
<dbReference type="PANTHER" id="PTHR11214:SF349">
    <property type="entry name" value="BETA-1,3-GALACTOSYLTRANSFERASE BRN"/>
    <property type="match status" value="1"/>
</dbReference>
<dbReference type="Proteomes" id="UP000694844">
    <property type="component" value="Chromosome 1"/>
</dbReference>
<evidence type="ECO:0000256" key="6">
    <source>
        <dbReference type="ARBA" id="ARBA00022968"/>
    </source>
</evidence>
<keyword evidence="3 11" id="KW-0328">Glycosyltransferase</keyword>
<dbReference type="GeneID" id="111136460"/>
<dbReference type="InterPro" id="IPR029044">
    <property type="entry name" value="Nucleotide-diphossugar_trans"/>
</dbReference>
<dbReference type="PANTHER" id="PTHR11214">
    <property type="entry name" value="BETA-1,3-N-ACETYLGLUCOSAMINYLTRANSFERASE"/>
    <property type="match status" value="1"/>
</dbReference>
<keyword evidence="4" id="KW-0808">Transferase</keyword>
<keyword evidence="8 11" id="KW-0333">Golgi apparatus</keyword>
<evidence type="ECO:0000313" key="13">
    <source>
        <dbReference type="RefSeq" id="XP_022343034.1"/>
    </source>
</evidence>
<dbReference type="Gene3D" id="3.90.550.50">
    <property type="match status" value="1"/>
</dbReference>
<dbReference type="RefSeq" id="XP_022343043.1">
    <property type="nucleotide sequence ID" value="XM_022487335.1"/>
</dbReference>
<evidence type="ECO:0000313" key="15">
    <source>
        <dbReference type="RefSeq" id="XP_022343053.1"/>
    </source>
</evidence>
<keyword evidence="9" id="KW-0472">Membrane</keyword>
<accession>A0A8B8ESV0</accession>
<dbReference type="SUPFAM" id="SSF53448">
    <property type="entry name" value="Nucleotide-diphospho-sugar transferases"/>
    <property type="match status" value="1"/>
</dbReference>
<evidence type="ECO:0000256" key="4">
    <source>
        <dbReference type="ARBA" id="ARBA00022679"/>
    </source>
</evidence>
<sequence>MMFRRIFRRKKKYFSLRCIQINLRVLGQSLALFVVASVVLVNTYTVSKWHPSNCKEDFGYSQISLEDIQSGVAKPPSHTHHACTLNPNRTCPPHSEVYLLILVKSAVGNFRKRRYIRETWGNDARKQGYSLAFLLGFSQNDNIFVNLESKMHGDIIQYQFKDTYKSNTKKMKMALMWSVQFCRQAKYILIVDDDMYVNLQNSVSFMKQIEKYSSLYLYSGYLIDDPRPERDFRSKHYIYEAQYPFYCYPPYIAGGSIFLNKHTVEMFVRVMPFIPEIPFDDVYVGFLAQKLRIKPQGNKMIRMSGNLYEPMNENEIQYAIAQHGYENDQMFRVAYYKTQIKHRKLN</sequence>
<comment type="similarity">
    <text evidence="2 11">Belongs to the glycosyltransferase 31 family.</text>
</comment>
<evidence type="ECO:0000256" key="8">
    <source>
        <dbReference type="ARBA" id="ARBA00023034"/>
    </source>
</evidence>
<dbReference type="GO" id="GO:0008194">
    <property type="term" value="F:UDP-glycosyltransferase activity"/>
    <property type="evidence" value="ECO:0007669"/>
    <property type="project" value="TreeGrafter"/>
</dbReference>
<dbReference type="RefSeq" id="XP_022343053.1">
    <property type="nucleotide sequence ID" value="XM_022487345.1"/>
</dbReference>
<evidence type="ECO:0000256" key="2">
    <source>
        <dbReference type="ARBA" id="ARBA00008661"/>
    </source>
</evidence>
<keyword evidence="5" id="KW-0812">Transmembrane</keyword>
<comment type="subcellular location">
    <subcellularLocation>
        <location evidence="1 11">Golgi apparatus membrane</location>
        <topology evidence="1 11">Single-pass type II membrane protein</topology>
    </subcellularLocation>
</comment>
<evidence type="ECO:0000313" key="14">
    <source>
        <dbReference type="RefSeq" id="XP_022343043.1"/>
    </source>
</evidence>
<keyword evidence="10" id="KW-0325">Glycoprotein</keyword>
<evidence type="ECO:0000256" key="7">
    <source>
        <dbReference type="ARBA" id="ARBA00022989"/>
    </source>
</evidence>
<gene>
    <name evidence="13 14 15 16" type="primary">LOC111136460</name>
</gene>
<proteinExistence type="inferred from homology"/>
<reference evidence="12" key="1">
    <citation type="submission" date="2024-06" db="UniProtKB">
        <authorList>
            <consortium name="RefSeq"/>
        </authorList>
    </citation>
    <scope>NUCLEOTIDE SEQUENCE [LARGE SCALE GENOMIC DNA]</scope>
    <source>
        <tissue evidence="14 16">Whole sample</tissue>
    </source>
</reference>
<evidence type="ECO:0000256" key="10">
    <source>
        <dbReference type="ARBA" id="ARBA00023180"/>
    </source>
</evidence>
<evidence type="ECO:0000256" key="5">
    <source>
        <dbReference type="ARBA" id="ARBA00022692"/>
    </source>
</evidence>
<dbReference type="Pfam" id="PF01762">
    <property type="entry name" value="Galactosyl_T"/>
    <property type="match status" value="1"/>
</dbReference>
<dbReference type="GO" id="GO:0000139">
    <property type="term" value="C:Golgi membrane"/>
    <property type="evidence" value="ECO:0007669"/>
    <property type="project" value="UniProtKB-SubCell"/>
</dbReference>
<keyword evidence="6" id="KW-0735">Signal-anchor</keyword>
<evidence type="ECO:0000313" key="16">
    <source>
        <dbReference type="RefSeq" id="XP_022343059.1"/>
    </source>
</evidence>
<dbReference type="RefSeq" id="XP_022343034.1">
    <property type="nucleotide sequence ID" value="XM_022487326.1"/>
</dbReference>
<evidence type="ECO:0000256" key="9">
    <source>
        <dbReference type="ARBA" id="ARBA00023136"/>
    </source>
</evidence>